<gene>
    <name evidence="1" type="ORF">TR114555</name>
</gene>
<dbReference type="EMBL" id="GEEE01011032">
    <property type="protein sequence ID" value="JAP52193.1"/>
    <property type="molecule type" value="Transcribed_RNA"/>
</dbReference>
<proteinExistence type="predicted"/>
<protein>
    <recommendedName>
        <fullName evidence="2">GIY-YIG domain-containing protein</fullName>
    </recommendedName>
</protein>
<accession>A0A0X3PK17</accession>
<evidence type="ECO:0000313" key="1">
    <source>
        <dbReference type="EMBL" id="JAP52193.1"/>
    </source>
</evidence>
<sequence length="115" mass="12850">MCNYSFTCSCGAGYVGRTSRRLSKRIREHLPAWLRKGEVKSINSAILAHLVDSGHRVDPNEDFRVIYKVPPNYSTSLGQRLLATAEATAIRLRKPVLCAQKNLLQAPRLAWPTTA</sequence>
<name>A0A0X3PK17_SCHSO</name>
<dbReference type="AlphaFoldDB" id="A0A0X3PK17"/>
<dbReference type="EMBL" id="GEEE01017772">
    <property type="protein sequence ID" value="JAP45453.1"/>
    <property type="molecule type" value="Transcribed_RNA"/>
</dbReference>
<evidence type="ECO:0008006" key="2">
    <source>
        <dbReference type="Google" id="ProtNLM"/>
    </source>
</evidence>
<organism evidence="1">
    <name type="scientific">Schistocephalus solidus</name>
    <name type="common">Tapeworm</name>
    <dbReference type="NCBI Taxonomy" id="70667"/>
    <lineage>
        <taxon>Eukaryota</taxon>
        <taxon>Metazoa</taxon>
        <taxon>Spiralia</taxon>
        <taxon>Lophotrochozoa</taxon>
        <taxon>Platyhelminthes</taxon>
        <taxon>Cestoda</taxon>
        <taxon>Eucestoda</taxon>
        <taxon>Diphyllobothriidea</taxon>
        <taxon>Diphyllobothriidae</taxon>
        <taxon>Schistocephalus</taxon>
    </lineage>
</organism>
<reference evidence="1" key="1">
    <citation type="submission" date="2016-01" db="EMBL/GenBank/DDBJ databases">
        <title>Reference transcriptome for the parasite Schistocephalus solidus: insights into the molecular evolution of parasitism.</title>
        <authorList>
            <person name="Hebert F.O."/>
            <person name="Grambauer S."/>
            <person name="Barber I."/>
            <person name="Landry C.R."/>
            <person name="Aubin-Horth N."/>
        </authorList>
    </citation>
    <scope>NUCLEOTIDE SEQUENCE</scope>
</reference>